<dbReference type="Proteomes" id="UP000199480">
    <property type="component" value="Chromosome I"/>
</dbReference>
<keyword evidence="1" id="KW-0812">Transmembrane</keyword>
<evidence type="ECO:0000313" key="2">
    <source>
        <dbReference type="EMBL" id="SDR64871.1"/>
    </source>
</evidence>
<proteinExistence type="predicted"/>
<dbReference type="RefSeq" id="WP_090861135.1">
    <property type="nucleotide sequence ID" value="NZ_LT629759.1"/>
</dbReference>
<dbReference type="AlphaFoldDB" id="A0A1H1KRA0"/>
<dbReference type="GeneID" id="78499465"/>
<evidence type="ECO:0000313" key="3">
    <source>
        <dbReference type="Proteomes" id="UP000199480"/>
    </source>
</evidence>
<keyword evidence="1" id="KW-1133">Transmembrane helix</keyword>
<reference evidence="3" key="1">
    <citation type="submission" date="2016-10" db="EMBL/GenBank/DDBJ databases">
        <authorList>
            <person name="Varghese N."/>
            <person name="Submissions S."/>
        </authorList>
    </citation>
    <scope>NUCLEOTIDE SEQUENCE [LARGE SCALE GENOMIC DNA]</scope>
    <source>
        <strain evidence="3">DSM 22620</strain>
    </source>
</reference>
<feature type="transmembrane region" description="Helical" evidence="1">
    <location>
        <begin position="38"/>
        <end position="57"/>
    </location>
</feature>
<evidence type="ECO:0000256" key="1">
    <source>
        <dbReference type="SAM" id="Phobius"/>
    </source>
</evidence>
<name>A0A1H1KRA0_9ACTN</name>
<protein>
    <submittedName>
        <fullName evidence="2">Uncharacterized protein</fullName>
    </submittedName>
</protein>
<organism evidence="2 3">
    <name type="scientific">Parafannyhessea umbonata</name>
    <dbReference type="NCBI Taxonomy" id="604330"/>
    <lineage>
        <taxon>Bacteria</taxon>
        <taxon>Bacillati</taxon>
        <taxon>Actinomycetota</taxon>
        <taxon>Coriobacteriia</taxon>
        <taxon>Coriobacteriales</taxon>
        <taxon>Atopobiaceae</taxon>
        <taxon>Parafannyhessea</taxon>
    </lineage>
</organism>
<dbReference type="EMBL" id="LT629759">
    <property type="protein sequence ID" value="SDR64871.1"/>
    <property type="molecule type" value="Genomic_DNA"/>
</dbReference>
<gene>
    <name evidence="2" type="ORF">SAMN04489857_0083</name>
</gene>
<accession>A0A1H1KRA0</accession>
<feature type="transmembrane region" description="Helical" evidence="1">
    <location>
        <begin position="12"/>
        <end position="32"/>
    </location>
</feature>
<keyword evidence="1" id="KW-0472">Membrane</keyword>
<sequence>MDTRTDYRRATQVAIVCLFAIGFMCAVANSVGGSLKDFWDAAVPWVSVGLAIALFAATNGPAKTR</sequence>